<dbReference type="STRING" id="1043005.A0A074YS23"/>
<dbReference type="HOGENOM" id="CLU_561368_0_0_1"/>
<dbReference type="GeneID" id="25363636"/>
<accession>A0A074YS23</accession>
<reference evidence="1 2" key="1">
    <citation type="journal article" date="2014" name="BMC Genomics">
        <title>Genome sequencing of four Aureobasidium pullulans varieties: biotechnological potential, stress tolerance, and description of new species.</title>
        <authorList>
            <person name="Gostin Ar C."/>
            <person name="Ohm R.A."/>
            <person name="Kogej T."/>
            <person name="Sonjak S."/>
            <person name="Turk M."/>
            <person name="Zajc J."/>
            <person name="Zalar P."/>
            <person name="Grube M."/>
            <person name="Sun H."/>
            <person name="Han J."/>
            <person name="Sharma A."/>
            <person name="Chiniquy J."/>
            <person name="Ngan C.Y."/>
            <person name="Lipzen A."/>
            <person name="Barry K."/>
            <person name="Grigoriev I.V."/>
            <person name="Gunde-Cimerman N."/>
        </authorList>
    </citation>
    <scope>NUCLEOTIDE SEQUENCE [LARGE SCALE GENOMIC DNA]</scope>
    <source>
        <strain evidence="1 2">EXF-2481</strain>
    </source>
</reference>
<dbReference type="PANTHER" id="PTHR42085:SF2">
    <property type="entry name" value="F-BOX DOMAIN-CONTAINING PROTEIN"/>
    <property type="match status" value="1"/>
</dbReference>
<dbReference type="RefSeq" id="XP_013345324.1">
    <property type="nucleotide sequence ID" value="XM_013489870.1"/>
</dbReference>
<dbReference type="PANTHER" id="PTHR42085">
    <property type="entry name" value="F-BOX DOMAIN-CONTAINING PROTEIN"/>
    <property type="match status" value="1"/>
</dbReference>
<dbReference type="EMBL" id="KL584755">
    <property type="protein sequence ID" value="KEQ96912.1"/>
    <property type="molecule type" value="Genomic_DNA"/>
</dbReference>
<evidence type="ECO:0008006" key="3">
    <source>
        <dbReference type="Google" id="ProtNLM"/>
    </source>
</evidence>
<dbReference type="OrthoDB" id="62952at2759"/>
<dbReference type="InterPro" id="IPR038883">
    <property type="entry name" value="AN11006-like"/>
</dbReference>
<protein>
    <recommendedName>
        <fullName evidence="3">F-box domain-containing protein</fullName>
    </recommendedName>
</protein>
<name>A0A074YS23_AURSE</name>
<evidence type="ECO:0000313" key="1">
    <source>
        <dbReference type="EMBL" id="KEQ96912.1"/>
    </source>
</evidence>
<sequence>MFSEEVLEPFSSGPTILDLKVARVKAALIHTNHWITNGLIGLCKVHGIHTGSVEDSELLRTMLAKSYTQAIVHEGFGLHDLINLSKARGLYDTLLDESPIAVARSLLQVTSQDLLENQQDIATHVAVKSSAEHFTRLMNQVPYNRVFISEMHPKPSSGQHSQAMVFDPISEIDEIHDTLIAMLEQADHSARFNFLDLPAELRSMVYHLVCRASLTILHPRRQPAITKACRLTRTEALPIYYGHNQFAVEVYGSKSSWMRCISSTRFAWIRSFTFTDLNDDSILELDIPDKAGAFYSVRVRKVPGKRVVEARLEGLHHNGGHRLAHRRRCGGRSMHRITVGDELDNDGLATILGKPDLHEKDYMIVVDDSIRRLSVCIEKAISSGSEPNEAIVDEYEHYKKPGNHHSFSPPRLPSEEWKLFGAEWTSARGFTVAGFRALICVLKSESFLEEFTRRYS</sequence>
<dbReference type="Proteomes" id="UP000030641">
    <property type="component" value="Unassembled WGS sequence"/>
</dbReference>
<dbReference type="InParanoid" id="A0A074YS23"/>
<evidence type="ECO:0000313" key="2">
    <source>
        <dbReference type="Proteomes" id="UP000030641"/>
    </source>
</evidence>
<organism evidence="1 2">
    <name type="scientific">Aureobasidium subglaciale (strain EXF-2481)</name>
    <name type="common">Aureobasidium pullulans var. subglaciale</name>
    <dbReference type="NCBI Taxonomy" id="1043005"/>
    <lineage>
        <taxon>Eukaryota</taxon>
        <taxon>Fungi</taxon>
        <taxon>Dikarya</taxon>
        <taxon>Ascomycota</taxon>
        <taxon>Pezizomycotina</taxon>
        <taxon>Dothideomycetes</taxon>
        <taxon>Dothideomycetidae</taxon>
        <taxon>Dothideales</taxon>
        <taxon>Saccotheciaceae</taxon>
        <taxon>Aureobasidium</taxon>
    </lineage>
</organism>
<proteinExistence type="predicted"/>
<keyword evidence="2" id="KW-1185">Reference proteome</keyword>
<gene>
    <name evidence="1" type="ORF">AUEXF2481DRAFT_28039</name>
</gene>
<dbReference type="AlphaFoldDB" id="A0A074YS23"/>